<keyword evidence="5" id="KW-0496">Mitochondrion</keyword>
<comment type="similarity">
    <text evidence="2">Belongs to the mitochondrion-specific ribosomal protein mS29 family.</text>
</comment>
<keyword evidence="6" id="KW-0687">Ribonucleoprotein</keyword>
<accession>A0A5N6KPN8</accession>
<dbReference type="Pfam" id="PF10236">
    <property type="entry name" value="DAP3"/>
    <property type="match status" value="1"/>
</dbReference>
<gene>
    <name evidence="9" type="ORF">FH972_021430</name>
</gene>
<keyword evidence="10" id="KW-1185">Reference proteome</keyword>
<reference evidence="9 10" key="1">
    <citation type="submission" date="2019-06" db="EMBL/GenBank/DDBJ databases">
        <title>A chromosomal-level reference genome of Carpinus fangiana (Coryloideae, Betulaceae).</title>
        <authorList>
            <person name="Yang X."/>
            <person name="Wang Z."/>
            <person name="Zhang L."/>
            <person name="Hao G."/>
            <person name="Liu J."/>
            <person name="Yang Y."/>
        </authorList>
    </citation>
    <scope>NUCLEOTIDE SEQUENCE [LARGE SCALE GENOMIC DNA]</scope>
    <source>
        <strain evidence="9">Cfa_2016G</strain>
        <tissue evidence="9">Leaf</tissue>
    </source>
</reference>
<keyword evidence="3" id="KW-0809">Transit peptide</keyword>
<evidence type="ECO:0000256" key="1">
    <source>
        <dbReference type="ARBA" id="ARBA00004173"/>
    </source>
</evidence>
<name>A0A5N6KPN8_9ROSI</name>
<proteinExistence type="inferred from homology"/>
<dbReference type="PANTHER" id="PTHR12810:SF0">
    <property type="entry name" value="SMALL RIBOSOMAL SUBUNIT PROTEIN MS29"/>
    <property type="match status" value="1"/>
</dbReference>
<feature type="region of interest" description="Disordered" evidence="8">
    <location>
        <begin position="39"/>
        <end position="83"/>
    </location>
</feature>
<evidence type="ECO:0000313" key="9">
    <source>
        <dbReference type="EMBL" id="KAB8337126.1"/>
    </source>
</evidence>
<evidence type="ECO:0000313" key="10">
    <source>
        <dbReference type="Proteomes" id="UP000327013"/>
    </source>
</evidence>
<evidence type="ECO:0000256" key="4">
    <source>
        <dbReference type="ARBA" id="ARBA00022980"/>
    </source>
</evidence>
<evidence type="ECO:0000256" key="6">
    <source>
        <dbReference type="ARBA" id="ARBA00023274"/>
    </source>
</evidence>
<dbReference type="OrthoDB" id="274828at2759"/>
<evidence type="ECO:0000256" key="5">
    <source>
        <dbReference type="ARBA" id="ARBA00023128"/>
    </source>
</evidence>
<protein>
    <recommendedName>
        <fullName evidence="7">Small ribosomal subunit protein mS29</fullName>
    </recommendedName>
</protein>
<dbReference type="GO" id="GO:0005763">
    <property type="term" value="C:mitochondrial small ribosomal subunit"/>
    <property type="evidence" value="ECO:0007669"/>
    <property type="project" value="TreeGrafter"/>
</dbReference>
<dbReference type="Proteomes" id="UP000327013">
    <property type="component" value="Unassembled WGS sequence"/>
</dbReference>
<sequence length="559" mass="60184">MASMASNTCWQCLSRLRLSPLPGPSTRPGISHAATFSTSASLQATNPPKKGAQMAQKGKKTLNIKGKKKTVGKTYKKPAPGERKAMRKRVVLSNTNAFEVDGLVDLNGDIIADASLQGQMVGFPGELVDNLRAVEAFKPSQGWGFFRRPAALMRKETLEFGNFISSNPKQTKRKLLVGDRGSGKSVLMLQAQAMAFLKGWVVINIPECQELTSATTAYAPIPSTNPTQYSQREYCATLLASIAKANASVLTNLILTLEHKLSQPLQPNMSLLRLAETGANDTEVSWEIFKALWAELTAPGRPQLLLSMDGLSHICRFSEYLAPSMHYIHAHDLALVAHFVDCLAGTKPLPNGGIVLAADSQSNRPANPSLDLVVNAAAKKAQCLPVAGTGEKGKEVLHDPANPWQALDQRSLRALQDVEITALQGLSREEARTVLEYYAKSGMLRATVTEALVAEKWTVSGGGNVGELERGTVRSVDFSTVSPIKPASKLAMQATSATAVGSFETLLTSTPVTPGNVKSHVKLQVRSRWSFPEVAIFTHSLPSDRRVLERIVSAVAAAA</sequence>
<dbReference type="AlphaFoldDB" id="A0A5N6KPN8"/>
<dbReference type="InterPro" id="IPR019368">
    <property type="entry name" value="Ribosomal_mS29"/>
</dbReference>
<dbReference type="GO" id="GO:0003735">
    <property type="term" value="F:structural constituent of ribosome"/>
    <property type="evidence" value="ECO:0007669"/>
    <property type="project" value="TreeGrafter"/>
</dbReference>
<comment type="subcellular location">
    <subcellularLocation>
        <location evidence="1">Mitochondrion</location>
    </subcellularLocation>
</comment>
<dbReference type="EMBL" id="VIBQ01000009">
    <property type="protein sequence ID" value="KAB8337126.1"/>
    <property type="molecule type" value="Genomic_DNA"/>
</dbReference>
<evidence type="ECO:0000256" key="7">
    <source>
        <dbReference type="ARBA" id="ARBA00035140"/>
    </source>
</evidence>
<organism evidence="9 10">
    <name type="scientific">Carpinus fangiana</name>
    <dbReference type="NCBI Taxonomy" id="176857"/>
    <lineage>
        <taxon>Eukaryota</taxon>
        <taxon>Viridiplantae</taxon>
        <taxon>Streptophyta</taxon>
        <taxon>Embryophyta</taxon>
        <taxon>Tracheophyta</taxon>
        <taxon>Spermatophyta</taxon>
        <taxon>Magnoliopsida</taxon>
        <taxon>eudicotyledons</taxon>
        <taxon>Gunneridae</taxon>
        <taxon>Pentapetalae</taxon>
        <taxon>rosids</taxon>
        <taxon>fabids</taxon>
        <taxon>Fagales</taxon>
        <taxon>Betulaceae</taxon>
        <taxon>Carpinus</taxon>
    </lineage>
</organism>
<evidence type="ECO:0000256" key="2">
    <source>
        <dbReference type="ARBA" id="ARBA00009863"/>
    </source>
</evidence>
<feature type="compositionally biased region" description="Basic residues" evidence="8">
    <location>
        <begin position="57"/>
        <end position="76"/>
    </location>
</feature>
<comment type="caution">
    <text evidence="9">The sequence shown here is derived from an EMBL/GenBank/DDBJ whole genome shotgun (WGS) entry which is preliminary data.</text>
</comment>
<keyword evidence="4" id="KW-0689">Ribosomal protein</keyword>
<dbReference type="PANTHER" id="PTHR12810">
    <property type="entry name" value="MITOCHONDRIAL 28S RIBOSOMAL PROTEIN S29"/>
    <property type="match status" value="1"/>
</dbReference>
<evidence type="ECO:0000256" key="8">
    <source>
        <dbReference type="SAM" id="MobiDB-lite"/>
    </source>
</evidence>
<evidence type="ECO:0000256" key="3">
    <source>
        <dbReference type="ARBA" id="ARBA00022946"/>
    </source>
</evidence>